<comment type="caution">
    <text evidence="1">The sequence shown here is derived from an EMBL/GenBank/DDBJ whole genome shotgun (WGS) entry which is preliminary data.</text>
</comment>
<organism evidence="1 2">
    <name type="scientific">Gossypium arboreum</name>
    <name type="common">Tree cotton</name>
    <name type="synonym">Gossypium nanking</name>
    <dbReference type="NCBI Taxonomy" id="29729"/>
    <lineage>
        <taxon>Eukaryota</taxon>
        <taxon>Viridiplantae</taxon>
        <taxon>Streptophyta</taxon>
        <taxon>Embryophyta</taxon>
        <taxon>Tracheophyta</taxon>
        <taxon>Spermatophyta</taxon>
        <taxon>Magnoliopsida</taxon>
        <taxon>eudicotyledons</taxon>
        <taxon>Gunneridae</taxon>
        <taxon>Pentapetalae</taxon>
        <taxon>rosids</taxon>
        <taxon>malvids</taxon>
        <taxon>Malvales</taxon>
        <taxon>Malvaceae</taxon>
        <taxon>Malvoideae</taxon>
        <taxon>Gossypium</taxon>
    </lineage>
</organism>
<protein>
    <submittedName>
        <fullName evidence="1">Uncharacterized protein</fullName>
    </submittedName>
</protein>
<proteinExistence type="predicted"/>
<sequence length="67" mass="7654">MASGLAKPTLRDAQVHTKSKAKYVHPTFDYHPMSPRRLLHVTNSAIHETHQKRDWGQLVRSVPRAPT</sequence>
<evidence type="ECO:0000313" key="2">
    <source>
        <dbReference type="Proteomes" id="UP001358586"/>
    </source>
</evidence>
<name>A0ABR0N5R3_GOSAR</name>
<reference evidence="1 2" key="1">
    <citation type="submission" date="2023-03" db="EMBL/GenBank/DDBJ databases">
        <title>WGS of Gossypium arboreum.</title>
        <authorList>
            <person name="Yu D."/>
        </authorList>
    </citation>
    <scope>NUCLEOTIDE SEQUENCE [LARGE SCALE GENOMIC DNA]</scope>
    <source>
        <tissue evidence="1">Leaf</tissue>
    </source>
</reference>
<dbReference type="Proteomes" id="UP001358586">
    <property type="component" value="Chromosome 11"/>
</dbReference>
<accession>A0ABR0N5R3</accession>
<gene>
    <name evidence="1" type="ORF">PVK06_039728</name>
</gene>
<keyword evidence="2" id="KW-1185">Reference proteome</keyword>
<dbReference type="EMBL" id="JARKNE010000011">
    <property type="protein sequence ID" value="KAK5785175.1"/>
    <property type="molecule type" value="Genomic_DNA"/>
</dbReference>
<evidence type="ECO:0000313" key="1">
    <source>
        <dbReference type="EMBL" id="KAK5785175.1"/>
    </source>
</evidence>